<evidence type="ECO:0000256" key="5">
    <source>
        <dbReference type="ARBA" id="ARBA00022989"/>
    </source>
</evidence>
<evidence type="ECO:0000313" key="9">
    <source>
        <dbReference type="Proteomes" id="UP000193090"/>
    </source>
</evidence>
<dbReference type="EMBL" id="LQPZ01000005">
    <property type="protein sequence ID" value="ORX08554.1"/>
    <property type="molecule type" value="Genomic_DNA"/>
</dbReference>
<dbReference type="OrthoDB" id="329282at2"/>
<sequence length="289" mass="30953">MLLRRIARPLLSAAFIGQGLEALRNPDAAAEAARPATEYLRGSGAATDGSVLEDPKQFARITAAVQIGAGLLLATGKLPRTSSAVLAATVIPANLGAHMFWTETDPVRKLEKRRAFLTDVSLLGGLMIASADTAGRPSLGWRGQRAAKRFTDSVSSTLQGDNSSSWLEDNELGERLAHGLHSGLEQGRELVSTAGEKSAPLLEAARKRGSELAETALERGAHFAERARDRGADFAEIARERGADFAETARDRGADLAETARERGVELAETARKDRRKKKRLAALVPGRR</sequence>
<keyword evidence="5" id="KW-1133">Transmembrane helix</keyword>
<dbReference type="RefSeq" id="WP_085107301.1">
    <property type="nucleotide sequence ID" value="NZ_JACKSN010000107.1"/>
</dbReference>
<dbReference type="GO" id="GO:0005886">
    <property type="term" value="C:plasma membrane"/>
    <property type="evidence" value="ECO:0007669"/>
    <property type="project" value="UniProtKB-SubCell"/>
</dbReference>
<reference evidence="8 9" key="1">
    <citation type="submission" date="2016-01" db="EMBL/GenBank/DDBJ databases">
        <title>The new phylogeny of the genus Mycobacterium.</title>
        <authorList>
            <person name="Tarcisio F."/>
            <person name="Conor M."/>
            <person name="Antonella G."/>
            <person name="Elisabetta G."/>
            <person name="Giulia F.S."/>
            <person name="Sara T."/>
            <person name="Anna F."/>
            <person name="Clotilde B."/>
            <person name="Roberto B."/>
            <person name="Veronica D.S."/>
            <person name="Fabio R."/>
            <person name="Monica P."/>
            <person name="Olivier J."/>
            <person name="Enrico T."/>
            <person name="Nicola S."/>
        </authorList>
    </citation>
    <scope>NUCLEOTIDE SEQUENCE [LARGE SCALE GENOMIC DNA]</scope>
    <source>
        <strain evidence="8 9">DSM 44153</strain>
    </source>
</reference>
<comment type="similarity">
    <text evidence="2">Belongs to the DoxX family.</text>
</comment>
<organism evidence="8 9">
    <name type="scientific">Mycolicibacillus trivialis</name>
    <dbReference type="NCBI Taxonomy" id="1798"/>
    <lineage>
        <taxon>Bacteria</taxon>
        <taxon>Bacillati</taxon>
        <taxon>Actinomycetota</taxon>
        <taxon>Actinomycetes</taxon>
        <taxon>Mycobacteriales</taxon>
        <taxon>Mycobacteriaceae</taxon>
        <taxon>Mycolicibacillus</taxon>
    </lineage>
</organism>
<accession>A0A1X2EQW5</accession>
<evidence type="ECO:0000256" key="1">
    <source>
        <dbReference type="ARBA" id="ARBA00004651"/>
    </source>
</evidence>
<dbReference type="PANTHER" id="PTHR33452:SF1">
    <property type="entry name" value="INNER MEMBRANE PROTEIN YPHA-RELATED"/>
    <property type="match status" value="1"/>
</dbReference>
<gene>
    <name evidence="8" type="ORF">AWC30_01735</name>
</gene>
<name>A0A1X2EQW5_9MYCO</name>
<evidence type="ECO:0000256" key="7">
    <source>
        <dbReference type="SAM" id="MobiDB-lite"/>
    </source>
</evidence>
<feature type="compositionally biased region" description="Basic residues" evidence="7">
    <location>
        <begin position="273"/>
        <end position="289"/>
    </location>
</feature>
<dbReference type="Proteomes" id="UP000193090">
    <property type="component" value="Unassembled WGS sequence"/>
</dbReference>
<evidence type="ECO:0000256" key="3">
    <source>
        <dbReference type="ARBA" id="ARBA00022475"/>
    </source>
</evidence>
<evidence type="ECO:0000313" key="8">
    <source>
        <dbReference type="EMBL" id="ORX08554.1"/>
    </source>
</evidence>
<evidence type="ECO:0000256" key="2">
    <source>
        <dbReference type="ARBA" id="ARBA00006679"/>
    </source>
</evidence>
<evidence type="ECO:0000256" key="6">
    <source>
        <dbReference type="ARBA" id="ARBA00023136"/>
    </source>
</evidence>
<keyword evidence="6" id="KW-0472">Membrane</keyword>
<dbReference type="Pfam" id="PF07681">
    <property type="entry name" value="DoxX"/>
    <property type="match status" value="1"/>
</dbReference>
<dbReference type="InterPro" id="IPR032808">
    <property type="entry name" value="DoxX"/>
</dbReference>
<keyword evidence="3" id="KW-1003">Cell membrane</keyword>
<keyword evidence="4" id="KW-0812">Transmembrane</keyword>
<dbReference type="PANTHER" id="PTHR33452">
    <property type="entry name" value="OXIDOREDUCTASE CATD-RELATED"/>
    <property type="match status" value="1"/>
</dbReference>
<dbReference type="STRING" id="1798.AWC30_01735"/>
<comment type="caution">
    <text evidence="8">The sequence shown here is derived from an EMBL/GenBank/DDBJ whole genome shotgun (WGS) entry which is preliminary data.</text>
</comment>
<dbReference type="InterPro" id="IPR051907">
    <property type="entry name" value="DoxX-like_oxidoreductase"/>
</dbReference>
<evidence type="ECO:0000256" key="4">
    <source>
        <dbReference type="ARBA" id="ARBA00022692"/>
    </source>
</evidence>
<protein>
    <submittedName>
        <fullName evidence="8">DoxX family protein</fullName>
    </submittedName>
</protein>
<comment type="subcellular location">
    <subcellularLocation>
        <location evidence="1">Cell membrane</location>
        <topology evidence="1">Multi-pass membrane protein</topology>
    </subcellularLocation>
</comment>
<dbReference type="AlphaFoldDB" id="A0A1X2EQW5"/>
<feature type="region of interest" description="Disordered" evidence="7">
    <location>
        <begin position="267"/>
        <end position="289"/>
    </location>
</feature>
<proteinExistence type="inferred from homology"/>
<keyword evidence="9" id="KW-1185">Reference proteome</keyword>